<protein>
    <recommendedName>
        <fullName evidence="1">non-specific serine/threonine protein kinase</fullName>
        <ecNumber evidence="1">2.7.11.1</ecNumber>
    </recommendedName>
</protein>
<dbReference type="InterPro" id="IPR011009">
    <property type="entry name" value="Kinase-like_dom_sf"/>
</dbReference>
<keyword evidence="5" id="KW-0418">Kinase</keyword>
<dbReference type="GO" id="GO:0050321">
    <property type="term" value="F:tau-protein kinase activity"/>
    <property type="evidence" value="ECO:0007669"/>
    <property type="project" value="TreeGrafter"/>
</dbReference>
<dbReference type="GO" id="GO:0000226">
    <property type="term" value="P:microtubule cytoskeleton organization"/>
    <property type="evidence" value="ECO:0007669"/>
    <property type="project" value="TreeGrafter"/>
</dbReference>
<dbReference type="PROSITE" id="PS00108">
    <property type="entry name" value="PROTEIN_KINASE_ST"/>
    <property type="match status" value="1"/>
</dbReference>
<dbReference type="PROSITE" id="PS50011">
    <property type="entry name" value="PROTEIN_KINASE_DOM"/>
    <property type="match status" value="1"/>
</dbReference>
<dbReference type="Proteomes" id="UP000694387">
    <property type="component" value="Chromosome 21"/>
</dbReference>
<sequence>MLPGLADTSAGRQTCLHDYRVLRTLGEGSFGKVKLALHIPTGTEVAIKIISKKEQSASTAKNLLCEVHSLKTLRHPHIVGLLEVISTEDTLFLVTEFVSGGDMHDHLMKHGPLTEEEARDRFRQLVSALQYCHRRGVVHRDLKPENVLLDPAGSLFATLGGAAEGLGAPQKTRWQ</sequence>
<keyword evidence="6 9" id="KW-0067">ATP-binding</keyword>
<evidence type="ECO:0000313" key="13">
    <source>
        <dbReference type="Proteomes" id="UP000694387"/>
    </source>
</evidence>
<dbReference type="GO" id="GO:0035556">
    <property type="term" value="P:intracellular signal transduction"/>
    <property type="evidence" value="ECO:0007669"/>
    <property type="project" value="TreeGrafter"/>
</dbReference>
<proteinExistence type="inferred from homology"/>
<evidence type="ECO:0000256" key="7">
    <source>
        <dbReference type="ARBA" id="ARBA00047899"/>
    </source>
</evidence>
<feature type="binding site" evidence="9">
    <location>
        <position position="48"/>
    </location>
    <ligand>
        <name>ATP</name>
        <dbReference type="ChEBI" id="CHEBI:30616"/>
    </ligand>
</feature>
<dbReference type="EC" id="2.7.11.1" evidence="1"/>
<dbReference type="Ensembl" id="ENSEAST00005025145.2">
    <property type="protein sequence ID" value="ENSEASP00005023173.2"/>
    <property type="gene ID" value="ENSEASG00005015785.2"/>
</dbReference>
<dbReference type="AlphaFoldDB" id="A0A8C4M943"/>
<evidence type="ECO:0000256" key="5">
    <source>
        <dbReference type="ARBA" id="ARBA00022777"/>
    </source>
</evidence>
<evidence type="ECO:0000256" key="6">
    <source>
        <dbReference type="ARBA" id="ARBA00022840"/>
    </source>
</evidence>
<dbReference type="PANTHER" id="PTHR24346">
    <property type="entry name" value="MAP/MICROTUBULE AFFINITY-REGULATING KINASE"/>
    <property type="match status" value="1"/>
</dbReference>
<reference evidence="12" key="3">
    <citation type="submission" date="2025-09" db="UniProtKB">
        <authorList>
            <consortium name="Ensembl"/>
        </authorList>
    </citation>
    <scope>IDENTIFICATION</scope>
</reference>
<dbReference type="FunFam" id="3.30.200.20:FF:000003">
    <property type="entry name" value="Non-specific serine/threonine protein kinase"/>
    <property type="match status" value="1"/>
</dbReference>
<dbReference type="GO" id="GO:0005737">
    <property type="term" value="C:cytoplasm"/>
    <property type="evidence" value="ECO:0007669"/>
    <property type="project" value="TreeGrafter"/>
</dbReference>
<evidence type="ECO:0000256" key="9">
    <source>
        <dbReference type="PROSITE-ProRule" id="PRU10141"/>
    </source>
</evidence>
<dbReference type="PANTHER" id="PTHR24346:SF56">
    <property type="entry name" value="SERINE_THREONINE-PROTEIN KINASE MARK2"/>
    <property type="match status" value="1"/>
</dbReference>
<comment type="similarity">
    <text evidence="10">Belongs to the protein kinase superfamily.</text>
</comment>
<keyword evidence="13" id="KW-1185">Reference proteome</keyword>
<reference evidence="12 13" key="1">
    <citation type="journal article" date="2020" name="Nat. Commun.">
        <title>Donkey genomes provide new insights into domestication and selection for coat color.</title>
        <authorList>
            <person name="Wang"/>
            <person name="C."/>
            <person name="Li"/>
            <person name="H."/>
            <person name="Guo"/>
            <person name="Y."/>
            <person name="Huang"/>
            <person name="J."/>
            <person name="Sun"/>
            <person name="Y."/>
            <person name="Min"/>
            <person name="J."/>
            <person name="Wang"/>
            <person name="J."/>
            <person name="Fang"/>
            <person name="X."/>
            <person name="Zhao"/>
            <person name="Z."/>
            <person name="Wang"/>
            <person name="S."/>
            <person name="Zhang"/>
            <person name="Y."/>
            <person name="Liu"/>
            <person name="Q."/>
            <person name="Jiang"/>
            <person name="Q."/>
            <person name="Wang"/>
            <person name="X."/>
            <person name="Guo"/>
            <person name="Y."/>
            <person name="Yang"/>
            <person name="C."/>
            <person name="Wang"/>
            <person name="Y."/>
            <person name="Tian"/>
            <person name="F."/>
            <person name="Zhuang"/>
            <person name="G."/>
            <person name="Fan"/>
            <person name="Y."/>
            <person name="Gao"/>
            <person name="Q."/>
            <person name="Li"/>
            <person name="Y."/>
            <person name="Ju"/>
            <person name="Z."/>
            <person name="Li"/>
            <person name="J."/>
            <person name="Li"/>
            <person name="R."/>
            <person name="Hou"/>
            <person name="M."/>
            <person name="Yang"/>
            <person name="G."/>
            <person name="Liu"/>
            <person name="G."/>
            <person name="Liu"/>
            <person name="W."/>
            <person name="Guo"/>
            <person name="J."/>
            <person name="Pan"/>
            <person name="S."/>
            <person name="Fan"/>
            <person name="G."/>
            <person name="Zhang"/>
            <person name="W."/>
            <person name="Zhang"/>
            <person name="R."/>
            <person name="Yu"/>
            <person name="J."/>
            <person name="Zhang"/>
            <person name="X."/>
            <person name="Yin"/>
            <person name="Q."/>
            <person name="Ji"/>
            <person name="C."/>
            <person name="Jin"/>
            <person name="Y."/>
            <person name="Yue"/>
            <person name="G."/>
            <person name="Liu"/>
            <person name="M."/>
            <person name="Xu"/>
            <person name="J."/>
            <person name="Liu"/>
            <person name="S."/>
            <person name="Jordana"/>
            <person name="J."/>
            <person name="Noce"/>
            <person name="A."/>
            <person name="Amills"/>
            <person name="M."/>
            <person name="Wu"/>
            <person name="D.D."/>
            <person name="Li"/>
            <person name="S."/>
            <person name="Zhou"/>
            <person name="X. and Zhong"/>
            <person name="J."/>
        </authorList>
    </citation>
    <scope>NUCLEOTIDE SEQUENCE [LARGE SCALE GENOMIC DNA]</scope>
</reference>
<evidence type="ECO:0000256" key="1">
    <source>
        <dbReference type="ARBA" id="ARBA00012513"/>
    </source>
</evidence>
<feature type="domain" description="Protein kinase" evidence="11">
    <location>
        <begin position="19"/>
        <end position="175"/>
    </location>
</feature>
<evidence type="ECO:0000256" key="10">
    <source>
        <dbReference type="RuleBase" id="RU000304"/>
    </source>
</evidence>
<dbReference type="InterPro" id="IPR000719">
    <property type="entry name" value="Prot_kinase_dom"/>
</dbReference>
<comment type="catalytic activity">
    <reaction evidence="8">
        <text>L-seryl-[protein] + ATP = O-phospho-L-seryl-[protein] + ADP + H(+)</text>
        <dbReference type="Rhea" id="RHEA:17989"/>
        <dbReference type="Rhea" id="RHEA-COMP:9863"/>
        <dbReference type="Rhea" id="RHEA-COMP:11604"/>
        <dbReference type="ChEBI" id="CHEBI:15378"/>
        <dbReference type="ChEBI" id="CHEBI:29999"/>
        <dbReference type="ChEBI" id="CHEBI:30616"/>
        <dbReference type="ChEBI" id="CHEBI:83421"/>
        <dbReference type="ChEBI" id="CHEBI:456216"/>
        <dbReference type="EC" id="2.7.11.1"/>
    </reaction>
</comment>
<dbReference type="SMART" id="SM00220">
    <property type="entry name" value="S_TKc"/>
    <property type="match status" value="1"/>
</dbReference>
<dbReference type="InterPro" id="IPR017441">
    <property type="entry name" value="Protein_kinase_ATP_BS"/>
</dbReference>
<keyword evidence="4 9" id="KW-0547">Nucleotide-binding</keyword>
<evidence type="ECO:0000256" key="4">
    <source>
        <dbReference type="ARBA" id="ARBA00022741"/>
    </source>
</evidence>
<evidence type="ECO:0000256" key="2">
    <source>
        <dbReference type="ARBA" id="ARBA00022527"/>
    </source>
</evidence>
<keyword evidence="3" id="KW-0808">Transferase</keyword>
<evidence type="ECO:0000313" key="12">
    <source>
        <dbReference type="Ensembl" id="ENSEASP00005023173.2"/>
    </source>
</evidence>
<dbReference type="Pfam" id="PF00069">
    <property type="entry name" value="Pkinase"/>
    <property type="match status" value="1"/>
</dbReference>
<dbReference type="GO" id="GO:0005524">
    <property type="term" value="F:ATP binding"/>
    <property type="evidence" value="ECO:0007669"/>
    <property type="project" value="UniProtKB-UniRule"/>
</dbReference>
<dbReference type="Gene3D" id="1.10.510.10">
    <property type="entry name" value="Transferase(Phosphotransferase) domain 1"/>
    <property type="match status" value="1"/>
</dbReference>
<evidence type="ECO:0000256" key="8">
    <source>
        <dbReference type="ARBA" id="ARBA00048679"/>
    </source>
</evidence>
<accession>A0A8C4M943</accession>
<dbReference type="GeneTree" id="ENSGT00940000167424"/>
<dbReference type="InterPro" id="IPR008271">
    <property type="entry name" value="Ser/Thr_kinase_AS"/>
</dbReference>
<comment type="catalytic activity">
    <reaction evidence="7">
        <text>L-threonyl-[protein] + ATP = O-phospho-L-threonyl-[protein] + ADP + H(+)</text>
        <dbReference type="Rhea" id="RHEA:46608"/>
        <dbReference type="Rhea" id="RHEA-COMP:11060"/>
        <dbReference type="Rhea" id="RHEA-COMP:11605"/>
        <dbReference type="ChEBI" id="CHEBI:15378"/>
        <dbReference type="ChEBI" id="CHEBI:30013"/>
        <dbReference type="ChEBI" id="CHEBI:30616"/>
        <dbReference type="ChEBI" id="CHEBI:61977"/>
        <dbReference type="ChEBI" id="CHEBI:456216"/>
        <dbReference type="EC" id="2.7.11.1"/>
    </reaction>
</comment>
<name>A0A8C4M943_EQUAS</name>
<evidence type="ECO:0000259" key="11">
    <source>
        <dbReference type="PROSITE" id="PS50011"/>
    </source>
</evidence>
<keyword evidence="2 10" id="KW-0723">Serine/threonine-protein kinase</keyword>
<dbReference type="SUPFAM" id="SSF56112">
    <property type="entry name" value="Protein kinase-like (PK-like)"/>
    <property type="match status" value="1"/>
</dbReference>
<dbReference type="PROSITE" id="PS00107">
    <property type="entry name" value="PROTEIN_KINASE_ATP"/>
    <property type="match status" value="1"/>
</dbReference>
<evidence type="ECO:0000256" key="3">
    <source>
        <dbReference type="ARBA" id="ARBA00022679"/>
    </source>
</evidence>
<dbReference type="FunFam" id="1.10.510.10:FF:000571">
    <property type="entry name" value="Maternal embryonic leucine zipper kinase"/>
    <property type="match status" value="1"/>
</dbReference>
<reference evidence="12" key="2">
    <citation type="submission" date="2025-08" db="UniProtKB">
        <authorList>
            <consortium name="Ensembl"/>
        </authorList>
    </citation>
    <scope>IDENTIFICATION</scope>
</reference>
<organism evidence="12 13">
    <name type="scientific">Equus asinus</name>
    <name type="common">Donkey</name>
    <name type="synonym">Equus africanus asinus</name>
    <dbReference type="NCBI Taxonomy" id="9793"/>
    <lineage>
        <taxon>Eukaryota</taxon>
        <taxon>Metazoa</taxon>
        <taxon>Chordata</taxon>
        <taxon>Craniata</taxon>
        <taxon>Vertebrata</taxon>
        <taxon>Euteleostomi</taxon>
        <taxon>Mammalia</taxon>
        <taxon>Eutheria</taxon>
        <taxon>Laurasiatheria</taxon>
        <taxon>Perissodactyla</taxon>
        <taxon>Equidae</taxon>
        <taxon>Equus</taxon>
    </lineage>
</organism>